<dbReference type="InterPro" id="IPR010982">
    <property type="entry name" value="Lambda_DNA-bd_dom_sf"/>
</dbReference>
<evidence type="ECO:0000313" key="4">
    <source>
        <dbReference type="Proteomes" id="UP000502331"/>
    </source>
</evidence>
<dbReference type="EMBL" id="CP032549">
    <property type="protein sequence ID" value="QIV86868.1"/>
    <property type="molecule type" value="Genomic_DNA"/>
</dbReference>
<evidence type="ECO:0000259" key="2">
    <source>
        <dbReference type="PROSITE" id="PS50943"/>
    </source>
</evidence>
<dbReference type="Pfam" id="PF01381">
    <property type="entry name" value="HTH_3"/>
    <property type="match status" value="1"/>
</dbReference>
<gene>
    <name evidence="3" type="ORF">D3791_06795</name>
</gene>
<dbReference type="InterPro" id="IPR013096">
    <property type="entry name" value="Cupin_2"/>
</dbReference>
<dbReference type="GO" id="GO:0003677">
    <property type="term" value="F:DNA binding"/>
    <property type="evidence" value="ECO:0007669"/>
    <property type="project" value="UniProtKB-KW"/>
</dbReference>
<reference evidence="3 4" key="1">
    <citation type="submission" date="2018-09" db="EMBL/GenBank/DDBJ databases">
        <title>Glutamicibacter mishrai S5-52T (LMG 29155T = KCTC 39846T).</title>
        <authorList>
            <person name="Das S.K."/>
        </authorList>
    </citation>
    <scope>NUCLEOTIDE SEQUENCE [LARGE SCALE GENOMIC DNA]</scope>
    <source>
        <strain evidence="3 4">S5-52</strain>
    </source>
</reference>
<dbReference type="SUPFAM" id="SSF51182">
    <property type="entry name" value="RmlC-like cupins"/>
    <property type="match status" value="1"/>
</dbReference>
<dbReference type="InterPro" id="IPR011051">
    <property type="entry name" value="RmlC_Cupin_sf"/>
</dbReference>
<dbReference type="Gene3D" id="1.10.260.40">
    <property type="entry name" value="lambda repressor-like DNA-binding domains"/>
    <property type="match status" value="1"/>
</dbReference>
<dbReference type="Proteomes" id="UP000502331">
    <property type="component" value="Chromosome"/>
</dbReference>
<dbReference type="GO" id="GO:0005829">
    <property type="term" value="C:cytosol"/>
    <property type="evidence" value="ECO:0007669"/>
    <property type="project" value="TreeGrafter"/>
</dbReference>
<dbReference type="AlphaFoldDB" id="A0A6H0SHJ8"/>
<dbReference type="InterPro" id="IPR001387">
    <property type="entry name" value="Cro/C1-type_HTH"/>
</dbReference>
<evidence type="ECO:0000313" key="3">
    <source>
        <dbReference type="EMBL" id="QIV86868.1"/>
    </source>
</evidence>
<dbReference type="InterPro" id="IPR014710">
    <property type="entry name" value="RmlC-like_jellyroll"/>
</dbReference>
<dbReference type="InterPro" id="IPR050807">
    <property type="entry name" value="TransReg_Diox_bact_type"/>
</dbReference>
<sequence length="202" mass="21861">MEINAERLAQTIGTRVKNERKKHEWTLDQLAEHAGVSRRMLINVEQGTANPSVSILLKLSDALGLGLPALVEPPEARHSNVTRAGEGAVLWNGENGGRGILVAGTQAPEVLELWDWNLAPGERHESEAHAAGTRELLHLLKGSITVVVDGESHELKAGDAMSFDGDTIHSYSNIHKTTATFSLCVFEPGVGHTHKTENSNDE</sequence>
<dbReference type="SUPFAM" id="SSF47413">
    <property type="entry name" value="lambda repressor-like DNA-binding domains"/>
    <property type="match status" value="1"/>
</dbReference>
<dbReference type="Pfam" id="PF07883">
    <property type="entry name" value="Cupin_2"/>
    <property type="match status" value="1"/>
</dbReference>
<dbReference type="PANTHER" id="PTHR46797:SF1">
    <property type="entry name" value="METHYLPHOSPHONATE SYNTHASE"/>
    <property type="match status" value="1"/>
</dbReference>
<proteinExistence type="predicted"/>
<name>A0A6H0SHJ8_9MICC</name>
<evidence type="ECO:0000256" key="1">
    <source>
        <dbReference type="ARBA" id="ARBA00023125"/>
    </source>
</evidence>
<keyword evidence="4" id="KW-1185">Reference proteome</keyword>
<feature type="domain" description="HTH cro/C1-type" evidence="2">
    <location>
        <begin position="16"/>
        <end position="70"/>
    </location>
</feature>
<dbReference type="SMART" id="SM00530">
    <property type="entry name" value="HTH_XRE"/>
    <property type="match status" value="1"/>
</dbReference>
<dbReference type="GO" id="GO:0003700">
    <property type="term" value="F:DNA-binding transcription factor activity"/>
    <property type="evidence" value="ECO:0007669"/>
    <property type="project" value="TreeGrafter"/>
</dbReference>
<protein>
    <submittedName>
        <fullName evidence="3">XRE family transcriptional regulator</fullName>
    </submittedName>
</protein>
<organism evidence="3 4">
    <name type="scientific">Glutamicibacter mishrai</name>
    <dbReference type="NCBI Taxonomy" id="1775880"/>
    <lineage>
        <taxon>Bacteria</taxon>
        <taxon>Bacillati</taxon>
        <taxon>Actinomycetota</taxon>
        <taxon>Actinomycetes</taxon>
        <taxon>Micrococcales</taxon>
        <taxon>Micrococcaceae</taxon>
        <taxon>Glutamicibacter</taxon>
    </lineage>
</organism>
<dbReference type="CDD" id="cd02209">
    <property type="entry name" value="cupin_XRE_C"/>
    <property type="match status" value="1"/>
</dbReference>
<accession>A0A6H0SHJ8</accession>
<dbReference type="Gene3D" id="2.60.120.10">
    <property type="entry name" value="Jelly Rolls"/>
    <property type="match status" value="1"/>
</dbReference>
<dbReference type="PROSITE" id="PS50943">
    <property type="entry name" value="HTH_CROC1"/>
    <property type="match status" value="1"/>
</dbReference>
<dbReference type="CDD" id="cd00093">
    <property type="entry name" value="HTH_XRE"/>
    <property type="match status" value="1"/>
</dbReference>
<dbReference type="PANTHER" id="PTHR46797">
    <property type="entry name" value="HTH-TYPE TRANSCRIPTIONAL REGULATOR"/>
    <property type="match status" value="1"/>
</dbReference>
<keyword evidence="1" id="KW-0238">DNA-binding</keyword>